<dbReference type="InterPro" id="IPR051202">
    <property type="entry name" value="Peptidase_C40"/>
</dbReference>
<keyword evidence="6" id="KW-0732">Signal</keyword>
<organism evidence="9 10">
    <name type="scientific">Pseudomonas luteola</name>
    <dbReference type="NCBI Taxonomy" id="47886"/>
    <lineage>
        <taxon>Bacteria</taxon>
        <taxon>Pseudomonadati</taxon>
        <taxon>Pseudomonadota</taxon>
        <taxon>Gammaproteobacteria</taxon>
        <taxon>Pseudomonadales</taxon>
        <taxon>Pseudomonadaceae</taxon>
        <taxon>Pseudomonas</taxon>
    </lineage>
</organism>
<dbReference type="Pfam" id="PF00877">
    <property type="entry name" value="NLPC_P60"/>
    <property type="match status" value="1"/>
</dbReference>
<evidence type="ECO:0000313" key="10">
    <source>
        <dbReference type="Proteomes" id="UP000250443"/>
    </source>
</evidence>
<dbReference type="GO" id="GO:0006508">
    <property type="term" value="P:proteolysis"/>
    <property type="evidence" value="ECO:0007669"/>
    <property type="project" value="UniProtKB-KW"/>
</dbReference>
<evidence type="ECO:0000256" key="5">
    <source>
        <dbReference type="SAM" id="MobiDB-lite"/>
    </source>
</evidence>
<dbReference type="PANTHER" id="PTHR47053:SF1">
    <property type="entry name" value="MUREIN DD-ENDOPEPTIDASE MEPH-RELATED"/>
    <property type="match status" value="1"/>
</dbReference>
<comment type="similarity">
    <text evidence="1">Belongs to the peptidase C40 family.</text>
</comment>
<dbReference type="AlphaFoldDB" id="A0A2X2CUV1"/>
<keyword evidence="11" id="KW-1185">Reference proteome</keyword>
<dbReference type="EMBL" id="UAUF01000009">
    <property type="protein sequence ID" value="SPZ03705.1"/>
    <property type="molecule type" value="Genomic_DNA"/>
</dbReference>
<protein>
    <submittedName>
        <fullName evidence="8">C40 family peptidase</fullName>
    </submittedName>
    <submittedName>
        <fullName evidence="9">NLP/P60 family protein</fullName>
        <ecNumber evidence="9">3.4.-.-</ecNumber>
    </submittedName>
</protein>
<keyword evidence="2" id="KW-0645">Protease</keyword>
<evidence type="ECO:0000259" key="7">
    <source>
        <dbReference type="PROSITE" id="PS51935"/>
    </source>
</evidence>
<keyword evidence="4" id="KW-0788">Thiol protease</keyword>
<reference evidence="9 10" key="1">
    <citation type="submission" date="2018-06" db="EMBL/GenBank/DDBJ databases">
        <authorList>
            <consortium name="Pathogen Informatics"/>
            <person name="Doyle S."/>
        </authorList>
    </citation>
    <scope>NUCLEOTIDE SEQUENCE [LARGE SCALE GENOMIC DNA]</scope>
    <source>
        <strain evidence="9 10">NCTC11842</strain>
    </source>
</reference>
<feature type="signal peptide" evidence="6">
    <location>
        <begin position="1"/>
        <end position="22"/>
    </location>
</feature>
<evidence type="ECO:0000256" key="4">
    <source>
        <dbReference type="ARBA" id="ARBA00022807"/>
    </source>
</evidence>
<dbReference type="EC" id="3.4.-.-" evidence="9"/>
<dbReference type="PROSITE" id="PS51935">
    <property type="entry name" value="NLPC_P60"/>
    <property type="match status" value="1"/>
</dbReference>
<evidence type="ECO:0000256" key="3">
    <source>
        <dbReference type="ARBA" id="ARBA00022801"/>
    </source>
</evidence>
<dbReference type="GO" id="GO:0008234">
    <property type="term" value="F:cysteine-type peptidase activity"/>
    <property type="evidence" value="ECO:0007669"/>
    <property type="project" value="UniProtKB-KW"/>
</dbReference>
<evidence type="ECO:0000313" key="11">
    <source>
        <dbReference type="Proteomes" id="UP000626180"/>
    </source>
</evidence>
<reference evidence="8 11" key="2">
    <citation type="submission" date="2020-10" db="EMBL/GenBank/DDBJ databases">
        <title>Genome sequences of Pseudomonas isolates.</title>
        <authorList>
            <person name="Wessels L."/>
            <person name="Reich F."/>
            <person name="Hammerl J."/>
        </authorList>
    </citation>
    <scope>NUCLEOTIDE SEQUENCE [LARGE SCALE GENOMIC DNA]</scope>
    <source>
        <strain evidence="8 11">20-MO00624-0</strain>
    </source>
</reference>
<name>A0A2X2CUV1_PSELU</name>
<dbReference type="PANTHER" id="PTHR47053">
    <property type="entry name" value="MUREIN DD-ENDOPEPTIDASE MEPH-RELATED"/>
    <property type="match status" value="1"/>
</dbReference>
<dbReference type="GeneID" id="300268568"/>
<proteinExistence type="inferred from homology"/>
<evidence type="ECO:0000313" key="9">
    <source>
        <dbReference type="EMBL" id="SPZ03705.1"/>
    </source>
</evidence>
<feature type="domain" description="NlpC/P60" evidence="7">
    <location>
        <begin position="75"/>
        <end position="200"/>
    </location>
</feature>
<gene>
    <name evidence="9" type="primary">yafL_1</name>
    <name evidence="8" type="ORF">IRZ65_06625</name>
    <name evidence="9" type="ORF">NCTC11842_01092</name>
</gene>
<evidence type="ECO:0000256" key="6">
    <source>
        <dbReference type="SAM" id="SignalP"/>
    </source>
</evidence>
<feature type="compositionally biased region" description="Low complexity" evidence="5">
    <location>
        <begin position="30"/>
        <end position="42"/>
    </location>
</feature>
<evidence type="ECO:0000313" key="8">
    <source>
        <dbReference type="EMBL" id="MBF8640350.1"/>
    </source>
</evidence>
<dbReference type="SUPFAM" id="SSF54001">
    <property type="entry name" value="Cysteine proteinases"/>
    <property type="match status" value="1"/>
</dbReference>
<dbReference type="Proteomes" id="UP000250443">
    <property type="component" value="Unassembled WGS sequence"/>
</dbReference>
<evidence type="ECO:0000256" key="1">
    <source>
        <dbReference type="ARBA" id="ARBA00007074"/>
    </source>
</evidence>
<dbReference type="InterPro" id="IPR000064">
    <property type="entry name" value="NLP_P60_dom"/>
</dbReference>
<dbReference type="RefSeq" id="WP_010795398.1">
    <property type="nucleotide sequence ID" value="NZ_CP044086.1"/>
</dbReference>
<evidence type="ECO:0000256" key="2">
    <source>
        <dbReference type="ARBA" id="ARBA00022670"/>
    </source>
</evidence>
<feature type="region of interest" description="Disordered" evidence="5">
    <location>
        <begin position="30"/>
        <end position="49"/>
    </location>
</feature>
<accession>A0A2X2CUV1</accession>
<dbReference type="Gene3D" id="3.90.1720.10">
    <property type="entry name" value="endopeptidase domain like (from Nostoc punctiforme)"/>
    <property type="match status" value="1"/>
</dbReference>
<feature type="chain" id="PRO_5044218915" evidence="6">
    <location>
        <begin position="23"/>
        <end position="222"/>
    </location>
</feature>
<keyword evidence="3 9" id="KW-0378">Hydrolase</keyword>
<dbReference type="Proteomes" id="UP000626180">
    <property type="component" value="Unassembled WGS sequence"/>
</dbReference>
<dbReference type="InterPro" id="IPR038765">
    <property type="entry name" value="Papain-like_cys_pep_sf"/>
</dbReference>
<sequence>MRSLLITWLSACLVLPVTAVQAKEAVSARAAAPAHAKSAPRANKPKARTQHVYAPAKPKAGTIVQAHAAAQHAAAKESTKVVNRAIDVLGTPYRWGGTTPKHGFDCSGLVNYVYRDVQNLELPRTSQELARMDGMKVGKKDLKPGDLIFFKIHGRNVDHVAIYMGHDRFIHAPRRGESVRIDHLSRPYWKTRFASAKRVLPQMVATSEQQVRPRSAPNPHKS</sequence>
<dbReference type="EMBL" id="JADMCD010000002">
    <property type="protein sequence ID" value="MBF8640350.1"/>
    <property type="molecule type" value="Genomic_DNA"/>
</dbReference>